<keyword evidence="3" id="KW-0808">Transferase</keyword>
<dbReference type="GO" id="GO:0005737">
    <property type="term" value="C:cytoplasm"/>
    <property type="evidence" value="ECO:0007669"/>
    <property type="project" value="TreeGrafter"/>
</dbReference>
<sequence length="346" mass="39935">MSRALDQDAKASINARDSQKVYNDIAEIFTSHTSSYTFNHKLLDFELLGKGQLPEDISTLVLDNSVGIPKTKLIQAFVVARQLFSKFKDRGPEQSQEIRDATSIILLTDPEHLTACNARKRLIQNIQNPSPNEVEKALERELYFVDSLLTSHLNRHTKSPTLWSHRRWLLEFRQSMHLSLDVPQGLESIVMVAAERHPRNYYAWSHMRWLMISVEGGIQTFTYLAIIENVKKWCLKHPGDTSGWSFLLFCLSSPTFMNMPGWVVQKSLICEEVLEMAISLRWKEESLWVFLRTLVASGDITEKLRSAFLTTLEDLKNSLGDPRGRRIVQSAHEWYLDYEQKIQSTH</sequence>
<gene>
    <name evidence="5" type="ORF">SCLTRI_LOCUS9381</name>
</gene>
<reference evidence="5" key="1">
    <citation type="submission" date="2020-10" db="EMBL/GenBank/DDBJ databases">
        <authorList>
            <person name="Kusch S."/>
        </authorList>
    </citation>
    <scope>NUCLEOTIDE SEQUENCE</scope>
    <source>
        <strain evidence="5">SwB9</strain>
    </source>
</reference>
<evidence type="ECO:0000313" key="6">
    <source>
        <dbReference type="Proteomes" id="UP000624404"/>
    </source>
</evidence>
<dbReference type="Proteomes" id="UP000624404">
    <property type="component" value="Unassembled WGS sequence"/>
</dbReference>
<comment type="caution">
    <text evidence="5">The sequence shown here is derived from an EMBL/GenBank/DDBJ whole genome shotgun (WGS) entry which is preliminary data.</text>
</comment>
<keyword evidence="4" id="KW-0677">Repeat</keyword>
<dbReference type="Gene3D" id="1.25.40.120">
    <property type="entry name" value="Protein prenylyltransferase"/>
    <property type="match status" value="1"/>
</dbReference>
<dbReference type="PANTHER" id="PTHR11129">
    <property type="entry name" value="PROTEIN FARNESYLTRANSFERASE ALPHA SUBUNIT/RAB GERANYLGERANYL TRANSFERASE ALPHA SUBUNIT"/>
    <property type="match status" value="1"/>
</dbReference>
<evidence type="ECO:0000256" key="1">
    <source>
        <dbReference type="ARBA" id="ARBA00006734"/>
    </source>
</evidence>
<dbReference type="PANTHER" id="PTHR11129:SF3">
    <property type="entry name" value="PROTEIN PRENYLTRANSFERASE ALPHA SUBUNIT REPEAT-CONTAINING PROTEIN 1"/>
    <property type="match status" value="1"/>
</dbReference>
<evidence type="ECO:0000256" key="3">
    <source>
        <dbReference type="ARBA" id="ARBA00022679"/>
    </source>
</evidence>
<dbReference type="OrthoDB" id="5358702at2759"/>
<evidence type="ECO:0000313" key="5">
    <source>
        <dbReference type="EMBL" id="CAD6450487.1"/>
    </source>
</evidence>
<proteinExistence type="inferred from homology"/>
<evidence type="ECO:0000256" key="2">
    <source>
        <dbReference type="ARBA" id="ARBA00022602"/>
    </source>
</evidence>
<keyword evidence="2" id="KW-0637">Prenyltransferase</keyword>
<dbReference type="GO" id="GO:0008318">
    <property type="term" value="F:protein prenyltransferase activity"/>
    <property type="evidence" value="ECO:0007669"/>
    <property type="project" value="InterPro"/>
</dbReference>
<name>A0A8H2W4R0_9HELO</name>
<dbReference type="InterPro" id="IPR002088">
    <property type="entry name" value="Prenyl_trans_a"/>
</dbReference>
<dbReference type="EMBL" id="CAJHIA010000034">
    <property type="protein sequence ID" value="CAD6450487.1"/>
    <property type="molecule type" value="Genomic_DNA"/>
</dbReference>
<dbReference type="Pfam" id="PF01239">
    <property type="entry name" value="PPTA"/>
    <property type="match status" value="3"/>
</dbReference>
<accession>A0A8H2W4R0</accession>
<dbReference type="AlphaFoldDB" id="A0A8H2W4R0"/>
<dbReference type="SUPFAM" id="SSF48439">
    <property type="entry name" value="Protein prenylyltransferase"/>
    <property type="match status" value="1"/>
</dbReference>
<keyword evidence="6" id="KW-1185">Reference proteome</keyword>
<organism evidence="5 6">
    <name type="scientific">Sclerotinia trifoliorum</name>
    <dbReference type="NCBI Taxonomy" id="28548"/>
    <lineage>
        <taxon>Eukaryota</taxon>
        <taxon>Fungi</taxon>
        <taxon>Dikarya</taxon>
        <taxon>Ascomycota</taxon>
        <taxon>Pezizomycotina</taxon>
        <taxon>Leotiomycetes</taxon>
        <taxon>Helotiales</taxon>
        <taxon>Sclerotiniaceae</taxon>
        <taxon>Sclerotinia</taxon>
    </lineage>
</organism>
<evidence type="ECO:0000256" key="4">
    <source>
        <dbReference type="ARBA" id="ARBA00022737"/>
    </source>
</evidence>
<comment type="similarity">
    <text evidence="1">Belongs to the protein prenyltransferase subunit alpha family.</text>
</comment>
<protein>
    <submittedName>
        <fullName evidence="5">827b854a-e723-491e-981c-d37070a18270-CDS</fullName>
    </submittedName>
</protein>